<dbReference type="Gene3D" id="1.10.3210.10">
    <property type="entry name" value="Hypothetical protein af1432"/>
    <property type="match status" value="1"/>
</dbReference>
<dbReference type="PROSITE" id="PS51831">
    <property type="entry name" value="HD"/>
    <property type="match status" value="1"/>
</dbReference>
<dbReference type="InterPro" id="IPR003607">
    <property type="entry name" value="HD/PDEase_dom"/>
</dbReference>
<proteinExistence type="predicted"/>
<organism evidence="4 5">
    <name type="scientific">Sporolituus thermophilus DSM 23256</name>
    <dbReference type="NCBI Taxonomy" id="1123285"/>
    <lineage>
        <taxon>Bacteria</taxon>
        <taxon>Bacillati</taxon>
        <taxon>Bacillota</taxon>
        <taxon>Negativicutes</taxon>
        <taxon>Selenomonadales</taxon>
        <taxon>Sporomusaceae</taxon>
        <taxon>Sporolituus</taxon>
    </lineage>
</organism>
<dbReference type="InterPro" id="IPR000014">
    <property type="entry name" value="PAS"/>
</dbReference>
<keyword evidence="5" id="KW-1185">Reference proteome</keyword>
<dbReference type="PROSITE" id="PS51832">
    <property type="entry name" value="HD_GYP"/>
    <property type="match status" value="1"/>
</dbReference>
<dbReference type="Pfam" id="PF13487">
    <property type="entry name" value="HD_5"/>
    <property type="match status" value="1"/>
</dbReference>
<evidence type="ECO:0000313" key="4">
    <source>
        <dbReference type="EMBL" id="SDF83831.1"/>
    </source>
</evidence>
<evidence type="ECO:0000313" key="5">
    <source>
        <dbReference type="Proteomes" id="UP000243333"/>
    </source>
</evidence>
<dbReference type="SUPFAM" id="SSF55785">
    <property type="entry name" value="PYP-like sensor domain (PAS domain)"/>
    <property type="match status" value="1"/>
</dbReference>
<protein>
    <submittedName>
        <fullName evidence="4">PAS domain S-box-containing protein/HDIG domain-containing protein</fullName>
    </submittedName>
</protein>
<dbReference type="EMBL" id="FNBU01000035">
    <property type="protein sequence ID" value="SDF83831.1"/>
    <property type="molecule type" value="Genomic_DNA"/>
</dbReference>
<feature type="domain" description="PAC" evidence="1">
    <location>
        <begin position="64"/>
        <end position="119"/>
    </location>
</feature>
<dbReference type="SMART" id="SM00471">
    <property type="entry name" value="HDc"/>
    <property type="match status" value="1"/>
</dbReference>
<feature type="domain" description="HD-GYP" evidence="3">
    <location>
        <begin position="117"/>
        <end position="312"/>
    </location>
</feature>
<sequence length="328" mass="36804">MLIDNIPCAVATITPQYIVQDINNELARLTGVKREEACGKKCYDVFGFGEICPGCPVRGAQLTGTVCRNVKRGINRKDREIWIEQTAIPLLDSDDTVRQVVEIIYDITAKVQLEEQKNRLFIETVTALAELIDKRDSATGKHSLRVRDLAVALGREMGLAARELDELATAAILHDIGKIGIPENILNKPGRLTAEEYEIIKRHPVIGYNTLKNIHLLQNIAQHILHHHERYDGKGYPAGLQGEQIPLASRIICIADVYEALTADRVYRPRMDLKQALRVMWQEKGRMFDPVALDIFFRMLAQEDPRVGEALPEIVGQAAAGLTEDKQQ</sequence>
<dbReference type="InterPro" id="IPR000700">
    <property type="entry name" value="PAS-assoc_C"/>
</dbReference>
<dbReference type="NCBIfam" id="TIGR00229">
    <property type="entry name" value="sensory_box"/>
    <property type="match status" value="1"/>
</dbReference>
<name>A0A1G7PC86_9FIRM</name>
<dbReference type="SUPFAM" id="SSF109604">
    <property type="entry name" value="HD-domain/PDEase-like"/>
    <property type="match status" value="1"/>
</dbReference>
<dbReference type="Gene3D" id="3.30.450.20">
    <property type="entry name" value="PAS domain"/>
    <property type="match status" value="1"/>
</dbReference>
<accession>A0A1G7PC86</accession>
<dbReference type="InterPro" id="IPR035965">
    <property type="entry name" value="PAS-like_dom_sf"/>
</dbReference>
<reference evidence="5" key="1">
    <citation type="submission" date="2016-10" db="EMBL/GenBank/DDBJ databases">
        <authorList>
            <person name="Varghese N."/>
            <person name="Submissions S."/>
        </authorList>
    </citation>
    <scope>NUCLEOTIDE SEQUENCE [LARGE SCALE GENOMIC DNA]</scope>
    <source>
        <strain evidence="5">DSM 23256</strain>
    </source>
</reference>
<feature type="domain" description="HD" evidence="2">
    <location>
        <begin position="139"/>
        <end position="261"/>
    </location>
</feature>
<dbReference type="CDD" id="cd00077">
    <property type="entry name" value="HDc"/>
    <property type="match status" value="1"/>
</dbReference>
<evidence type="ECO:0000259" key="3">
    <source>
        <dbReference type="PROSITE" id="PS51832"/>
    </source>
</evidence>
<dbReference type="Proteomes" id="UP000243333">
    <property type="component" value="Unassembled WGS sequence"/>
</dbReference>
<evidence type="ECO:0000259" key="2">
    <source>
        <dbReference type="PROSITE" id="PS51831"/>
    </source>
</evidence>
<evidence type="ECO:0000259" key="1">
    <source>
        <dbReference type="PROSITE" id="PS50113"/>
    </source>
</evidence>
<dbReference type="PANTHER" id="PTHR43155">
    <property type="entry name" value="CYCLIC DI-GMP PHOSPHODIESTERASE PA4108-RELATED"/>
    <property type="match status" value="1"/>
</dbReference>
<dbReference type="InterPro" id="IPR006675">
    <property type="entry name" value="HDIG_dom"/>
</dbReference>
<gene>
    <name evidence="4" type="ORF">SAMN05660235_02903</name>
</gene>
<dbReference type="PROSITE" id="PS50113">
    <property type="entry name" value="PAC"/>
    <property type="match status" value="1"/>
</dbReference>
<dbReference type="STRING" id="1123285.SAMN05660235_02903"/>
<dbReference type="Pfam" id="PF13426">
    <property type="entry name" value="PAS_9"/>
    <property type="match status" value="1"/>
</dbReference>
<dbReference type="OrthoDB" id="9804747at2"/>
<dbReference type="InterPro" id="IPR006674">
    <property type="entry name" value="HD_domain"/>
</dbReference>
<dbReference type="InterPro" id="IPR037522">
    <property type="entry name" value="HD_GYP_dom"/>
</dbReference>
<dbReference type="NCBIfam" id="TIGR00277">
    <property type="entry name" value="HDIG"/>
    <property type="match status" value="1"/>
</dbReference>
<dbReference type="PANTHER" id="PTHR43155:SF2">
    <property type="entry name" value="CYCLIC DI-GMP PHOSPHODIESTERASE PA4108"/>
    <property type="match status" value="1"/>
</dbReference>
<dbReference type="AlphaFoldDB" id="A0A1G7PC86"/>